<evidence type="ECO:0000256" key="8">
    <source>
        <dbReference type="PIRSR" id="PIRSR000097-3"/>
    </source>
</evidence>
<proteinExistence type="predicted"/>
<dbReference type="SUPFAM" id="SSF51430">
    <property type="entry name" value="NAD(P)-linked oxidoreductase"/>
    <property type="match status" value="1"/>
</dbReference>
<dbReference type="GO" id="GO:0016616">
    <property type="term" value="F:oxidoreductase activity, acting on the CH-OH group of donors, NAD or NADP as acceptor"/>
    <property type="evidence" value="ECO:0007669"/>
    <property type="project" value="UniProtKB-ARBA"/>
</dbReference>
<dbReference type="InterPro" id="IPR020471">
    <property type="entry name" value="AKR"/>
</dbReference>
<dbReference type="InterPro" id="IPR018170">
    <property type="entry name" value="Aldo/ket_reductase_CS"/>
</dbReference>
<organism evidence="10 11">
    <name type="scientific">Aspergillus wentii DTO 134E9</name>
    <dbReference type="NCBI Taxonomy" id="1073089"/>
    <lineage>
        <taxon>Eukaryota</taxon>
        <taxon>Fungi</taxon>
        <taxon>Dikarya</taxon>
        <taxon>Ascomycota</taxon>
        <taxon>Pezizomycotina</taxon>
        <taxon>Eurotiomycetes</taxon>
        <taxon>Eurotiomycetidae</taxon>
        <taxon>Eurotiales</taxon>
        <taxon>Aspergillaceae</taxon>
        <taxon>Aspergillus</taxon>
        <taxon>Aspergillus subgen. Cremei</taxon>
    </lineage>
</organism>
<evidence type="ECO:0000256" key="6">
    <source>
        <dbReference type="PIRSR" id="PIRSR000097-1"/>
    </source>
</evidence>
<dbReference type="PROSITE" id="PS00798">
    <property type="entry name" value="ALDOKETO_REDUCTASE_1"/>
    <property type="match status" value="1"/>
</dbReference>
<feature type="binding site" evidence="7">
    <location>
        <position position="108"/>
    </location>
    <ligand>
        <name>substrate</name>
    </ligand>
</feature>
<dbReference type="PIRSF" id="PIRSF000097">
    <property type="entry name" value="AKR"/>
    <property type="match status" value="1"/>
</dbReference>
<sequence length="329" mass="36970">MTSQTTFKLNTGAHIPAIGLGTWQDPEAQENAVLTALKEGYRHIDTARCYGTEKQVGNAIRKSGIPREEIFVTSKLWNNKHHPNDVAQALQLSLDDLGLEYLDLFLMHWPSAFKPGDDPFPQYKDGKIIPADIDYVATYKAMEPLVKSGKAKAIGISNFARKEVERLLENCSIVPAVHQYENHPWLQQESFADFHRQKGIIVTQYSPLGNENEIYGTKDKYGRLVEDTVLVEIGKKYGKTSAQVALGRSSYIIIVDKNLTETAWGIAHGRAVIPKSKTPQRIAENLQSDFKLEAADLNKINSIDKKRRFNDSSADFGYELFTDLDGKQK</sequence>
<evidence type="ECO:0000256" key="3">
    <source>
        <dbReference type="ARBA" id="ARBA00025065"/>
    </source>
</evidence>
<name>A0A1L9RMG0_ASPWE</name>
<dbReference type="VEuPathDB" id="FungiDB:ASPWEDRAFT_69353"/>
<evidence type="ECO:0000256" key="5">
    <source>
        <dbReference type="ARBA" id="ARBA00049485"/>
    </source>
</evidence>
<protein>
    <recommendedName>
        <fullName evidence="1">D-xylose reductase [NAD(P)H]</fullName>
        <ecNumber evidence="1">1.1.1.307</ecNumber>
    </recommendedName>
</protein>
<evidence type="ECO:0000259" key="9">
    <source>
        <dbReference type="Pfam" id="PF00248"/>
    </source>
</evidence>
<dbReference type="InterPro" id="IPR023210">
    <property type="entry name" value="NADP_OxRdtase_dom"/>
</dbReference>
<dbReference type="PROSITE" id="PS00062">
    <property type="entry name" value="ALDOKETO_REDUCTASE_2"/>
    <property type="match status" value="1"/>
</dbReference>
<dbReference type="Pfam" id="PF00248">
    <property type="entry name" value="Aldo_ket_red"/>
    <property type="match status" value="1"/>
</dbReference>
<feature type="site" description="Lowers pKa of active site Tyr" evidence="8">
    <location>
        <position position="75"/>
    </location>
</feature>
<dbReference type="GeneID" id="63754890"/>
<dbReference type="STRING" id="1073089.A0A1L9RMG0"/>
<dbReference type="EC" id="1.1.1.307" evidence="1"/>
<gene>
    <name evidence="10" type="ORF">ASPWEDRAFT_69353</name>
</gene>
<dbReference type="EMBL" id="KV878212">
    <property type="protein sequence ID" value="OJJ36139.1"/>
    <property type="molecule type" value="Genomic_DNA"/>
</dbReference>
<dbReference type="AlphaFoldDB" id="A0A1L9RMG0"/>
<evidence type="ECO:0000256" key="2">
    <source>
        <dbReference type="ARBA" id="ARBA00023002"/>
    </source>
</evidence>
<keyword evidence="2" id="KW-0560">Oxidoreductase</keyword>
<evidence type="ECO:0000313" key="11">
    <source>
        <dbReference type="Proteomes" id="UP000184383"/>
    </source>
</evidence>
<feature type="active site" description="Proton donor" evidence="6">
    <location>
        <position position="50"/>
    </location>
</feature>
<reference evidence="11" key="1">
    <citation type="journal article" date="2017" name="Genome Biol.">
        <title>Comparative genomics reveals high biological diversity and specific adaptations in the industrially and medically important fungal genus Aspergillus.</title>
        <authorList>
            <person name="de Vries R.P."/>
            <person name="Riley R."/>
            <person name="Wiebenga A."/>
            <person name="Aguilar-Osorio G."/>
            <person name="Amillis S."/>
            <person name="Uchima C.A."/>
            <person name="Anderluh G."/>
            <person name="Asadollahi M."/>
            <person name="Askin M."/>
            <person name="Barry K."/>
            <person name="Battaglia E."/>
            <person name="Bayram O."/>
            <person name="Benocci T."/>
            <person name="Braus-Stromeyer S.A."/>
            <person name="Caldana C."/>
            <person name="Canovas D."/>
            <person name="Cerqueira G.C."/>
            <person name="Chen F."/>
            <person name="Chen W."/>
            <person name="Choi C."/>
            <person name="Clum A."/>
            <person name="Dos Santos R.A."/>
            <person name="Damasio A.R."/>
            <person name="Diallinas G."/>
            <person name="Emri T."/>
            <person name="Fekete E."/>
            <person name="Flipphi M."/>
            <person name="Freyberg S."/>
            <person name="Gallo A."/>
            <person name="Gournas C."/>
            <person name="Habgood R."/>
            <person name="Hainaut M."/>
            <person name="Harispe M.L."/>
            <person name="Henrissat B."/>
            <person name="Hilden K.S."/>
            <person name="Hope R."/>
            <person name="Hossain A."/>
            <person name="Karabika E."/>
            <person name="Karaffa L."/>
            <person name="Karanyi Z."/>
            <person name="Krasevec N."/>
            <person name="Kuo A."/>
            <person name="Kusch H."/>
            <person name="LaButti K."/>
            <person name="Lagendijk E.L."/>
            <person name="Lapidus A."/>
            <person name="Levasseur A."/>
            <person name="Lindquist E."/>
            <person name="Lipzen A."/>
            <person name="Logrieco A.F."/>
            <person name="MacCabe A."/>
            <person name="Maekelae M.R."/>
            <person name="Malavazi I."/>
            <person name="Melin P."/>
            <person name="Meyer V."/>
            <person name="Mielnichuk N."/>
            <person name="Miskei M."/>
            <person name="Molnar A.P."/>
            <person name="Mule G."/>
            <person name="Ngan C.Y."/>
            <person name="Orejas M."/>
            <person name="Orosz E."/>
            <person name="Ouedraogo J.P."/>
            <person name="Overkamp K.M."/>
            <person name="Park H.-S."/>
            <person name="Perrone G."/>
            <person name="Piumi F."/>
            <person name="Punt P.J."/>
            <person name="Ram A.F."/>
            <person name="Ramon A."/>
            <person name="Rauscher S."/>
            <person name="Record E."/>
            <person name="Riano-Pachon D.M."/>
            <person name="Robert V."/>
            <person name="Roehrig J."/>
            <person name="Ruller R."/>
            <person name="Salamov A."/>
            <person name="Salih N.S."/>
            <person name="Samson R.A."/>
            <person name="Sandor E."/>
            <person name="Sanguinetti M."/>
            <person name="Schuetze T."/>
            <person name="Sepcic K."/>
            <person name="Shelest E."/>
            <person name="Sherlock G."/>
            <person name="Sophianopoulou V."/>
            <person name="Squina F.M."/>
            <person name="Sun H."/>
            <person name="Susca A."/>
            <person name="Todd R.B."/>
            <person name="Tsang A."/>
            <person name="Unkles S.E."/>
            <person name="van de Wiele N."/>
            <person name="van Rossen-Uffink D."/>
            <person name="Oliveira J.V."/>
            <person name="Vesth T.C."/>
            <person name="Visser J."/>
            <person name="Yu J.-H."/>
            <person name="Zhou M."/>
            <person name="Andersen M.R."/>
            <person name="Archer D.B."/>
            <person name="Baker S.E."/>
            <person name="Benoit I."/>
            <person name="Brakhage A.A."/>
            <person name="Braus G.H."/>
            <person name="Fischer R."/>
            <person name="Frisvad J.C."/>
            <person name="Goldman G.H."/>
            <person name="Houbraken J."/>
            <person name="Oakley B."/>
            <person name="Pocsi I."/>
            <person name="Scazzocchio C."/>
            <person name="Seiboth B."/>
            <person name="vanKuyk P.A."/>
            <person name="Wortman J."/>
            <person name="Dyer P.S."/>
            <person name="Grigoriev I.V."/>
        </authorList>
    </citation>
    <scope>NUCLEOTIDE SEQUENCE [LARGE SCALE GENOMIC DNA]</scope>
    <source>
        <strain evidence="11">DTO 134E9</strain>
    </source>
</reference>
<dbReference type="RefSeq" id="XP_040689815.1">
    <property type="nucleotide sequence ID" value="XM_040839042.1"/>
</dbReference>
<dbReference type="Proteomes" id="UP000184383">
    <property type="component" value="Unassembled WGS sequence"/>
</dbReference>
<dbReference type="FunFam" id="3.20.20.100:FF:000002">
    <property type="entry name" value="2,5-diketo-D-gluconic acid reductase A"/>
    <property type="match status" value="1"/>
</dbReference>
<evidence type="ECO:0000256" key="1">
    <source>
        <dbReference type="ARBA" id="ARBA00012845"/>
    </source>
</evidence>
<dbReference type="Gene3D" id="3.20.20.100">
    <property type="entry name" value="NADP-dependent oxidoreductase domain"/>
    <property type="match status" value="1"/>
</dbReference>
<keyword evidence="11" id="KW-1185">Reference proteome</keyword>
<comment type="catalytic activity">
    <reaction evidence="4">
        <text>xylitol + NADP(+) = D-xylose + NADPH + H(+)</text>
        <dbReference type="Rhea" id="RHEA:27445"/>
        <dbReference type="ChEBI" id="CHEBI:15378"/>
        <dbReference type="ChEBI" id="CHEBI:17151"/>
        <dbReference type="ChEBI" id="CHEBI:53455"/>
        <dbReference type="ChEBI" id="CHEBI:57783"/>
        <dbReference type="ChEBI" id="CHEBI:58349"/>
        <dbReference type="EC" id="1.1.1.307"/>
    </reaction>
</comment>
<dbReference type="PANTHER" id="PTHR11732">
    <property type="entry name" value="ALDO/KETO REDUCTASE"/>
    <property type="match status" value="1"/>
</dbReference>
<accession>A0A1L9RMG0</accession>
<evidence type="ECO:0000313" key="10">
    <source>
        <dbReference type="EMBL" id="OJJ36139.1"/>
    </source>
</evidence>
<comment type="catalytic activity">
    <reaction evidence="5">
        <text>xylitol + NAD(+) = D-xylose + NADH + H(+)</text>
        <dbReference type="Rhea" id="RHEA:27441"/>
        <dbReference type="ChEBI" id="CHEBI:15378"/>
        <dbReference type="ChEBI" id="CHEBI:17151"/>
        <dbReference type="ChEBI" id="CHEBI:53455"/>
        <dbReference type="ChEBI" id="CHEBI:57540"/>
        <dbReference type="ChEBI" id="CHEBI:57945"/>
        <dbReference type="EC" id="1.1.1.307"/>
    </reaction>
</comment>
<evidence type="ECO:0000256" key="7">
    <source>
        <dbReference type="PIRSR" id="PIRSR000097-2"/>
    </source>
</evidence>
<comment type="function">
    <text evidence="3">Catalyzes the initial reaction in the xylose utilization pathway by reducing D-xylose into xylitol. Xylose is a major component of hemicelluloses such as xylan. Most fungi utilize D-xylose via three enzymatic reactions, xylose reductase (XR), xylitol dehydrogenase (XDH), and xylulokinase, to form xylulose 5-phosphate, which enters pentose phosphate pathway.</text>
</comment>
<feature type="domain" description="NADP-dependent oxidoreductase" evidence="9">
    <location>
        <begin position="18"/>
        <end position="304"/>
    </location>
</feature>
<evidence type="ECO:0000256" key="4">
    <source>
        <dbReference type="ARBA" id="ARBA00047534"/>
    </source>
</evidence>
<dbReference type="InterPro" id="IPR036812">
    <property type="entry name" value="NAD(P)_OxRdtase_dom_sf"/>
</dbReference>
<dbReference type="PRINTS" id="PR00069">
    <property type="entry name" value="ALDKETRDTASE"/>
</dbReference>
<dbReference type="CDD" id="cd19071">
    <property type="entry name" value="AKR_AKR1-5-like"/>
    <property type="match status" value="1"/>
</dbReference>
<dbReference type="OrthoDB" id="416253at2759"/>